<dbReference type="EMBL" id="BMKW01000005">
    <property type="protein sequence ID" value="GGJ16764.1"/>
    <property type="molecule type" value="Genomic_DNA"/>
</dbReference>
<reference evidence="2" key="1">
    <citation type="journal article" date="2014" name="Int. J. Syst. Evol. Microbiol.">
        <title>Complete genome sequence of Corynebacterium casei LMG S-19264T (=DSM 44701T), isolated from a smear-ripened cheese.</title>
        <authorList>
            <consortium name="US DOE Joint Genome Institute (JGI-PGF)"/>
            <person name="Walter F."/>
            <person name="Albersmeier A."/>
            <person name="Kalinowski J."/>
            <person name="Ruckert C."/>
        </authorList>
    </citation>
    <scope>NUCLEOTIDE SEQUENCE</scope>
    <source>
        <strain evidence="2">CGMCC 1.3617</strain>
    </source>
</reference>
<dbReference type="Pfam" id="PF13304">
    <property type="entry name" value="AAA_21"/>
    <property type="match status" value="1"/>
</dbReference>
<name>A0A917KJK4_9PROT</name>
<feature type="domain" description="ATPase AAA-type core" evidence="1">
    <location>
        <begin position="6"/>
        <end position="65"/>
    </location>
</feature>
<protein>
    <recommendedName>
        <fullName evidence="1">ATPase AAA-type core domain-containing protein</fullName>
    </recommendedName>
</protein>
<dbReference type="AlphaFoldDB" id="A0A917KJK4"/>
<dbReference type="InterPro" id="IPR027417">
    <property type="entry name" value="P-loop_NTPase"/>
</dbReference>
<comment type="caution">
    <text evidence="2">The sequence shown here is derived from an EMBL/GenBank/DDBJ whole genome shotgun (WGS) entry which is preliminary data.</text>
</comment>
<gene>
    <name evidence="2" type="ORF">GCM10011320_25250</name>
</gene>
<dbReference type="Gene3D" id="3.40.50.300">
    <property type="entry name" value="P-loop containing nucleotide triphosphate hydrolases"/>
    <property type="match status" value="1"/>
</dbReference>
<accession>A0A917KJK4</accession>
<evidence type="ECO:0000259" key="1">
    <source>
        <dbReference type="Pfam" id="PF13304"/>
    </source>
</evidence>
<evidence type="ECO:0000313" key="3">
    <source>
        <dbReference type="Proteomes" id="UP000661507"/>
    </source>
</evidence>
<sequence>MALLTVLNDPKRRGVLCFEEPENGVHEGRIPALVRFLRHAAAFDSEGGEAPFQVITNTHSPQVVEELKDTEIVVADSVMHIDPTSNERSSRTRMRTGVTAVGDMFNPERHLTRAEIERILRHAHDNA</sequence>
<dbReference type="InterPro" id="IPR003959">
    <property type="entry name" value="ATPase_AAA_core"/>
</dbReference>
<dbReference type="Proteomes" id="UP000661507">
    <property type="component" value="Unassembled WGS sequence"/>
</dbReference>
<evidence type="ECO:0000313" key="2">
    <source>
        <dbReference type="EMBL" id="GGJ16764.1"/>
    </source>
</evidence>
<proteinExistence type="predicted"/>
<reference evidence="2" key="2">
    <citation type="submission" date="2020-09" db="EMBL/GenBank/DDBJ databases">
        <authorList>
            <person name="Sun Q."/>
            <person name="Zhou Y."/>
        </authorList>
    </citation>
    <scope>NUCLEOTIDE SEQUENCE</scope>
    <source>
        <strain evidence="2">CGMCC 1.3617</strain>
    </source>
</reference>
<keyword evidence="3" id="KW-1185">Reference proteome</keyword>
<dbReference type="GO" id="GO:0016887">
    <property type="term" value="F:ATP hydrolysis activity"/>
    <property type="evidence" value="ECO:0007669"/>
    <property type="project" value="InterPro"/>
</dbReference>
<dbReference type="GO" id="GO:0005524">
    <property type="term" value="F:ATP binding"/>
    <property type="evidence" value="ECO:0007669"/>
    <property type="project" value="InterPro"/>
</dbReference>
<organism evidence="2 3">
    <name type="scientific">Neoroseomonas lacus</name>
    <dbReference type="NCBI Taxonomy" id="287609"/>
    <lineage>
        <taxon>Bacteria</taxon>
        <taxon>Pseudomonadati</taxon>
        <taxon>Pseudomonadota</taxon>
        <taxon>Alphaproteobacteria</taxon>
        <taxon>Acetobacterales</taxon>
        <taxon>Acetobacteraceae</taxon>
        <taxon>Neoroseomonas</taxon>
    </lineage>
</organism>